<dbReference type="Pfam" id="PF01575">
    <property type="entry name" value="MaoC_dehydratas"/>
    <property type="match status" value="1"/>
</dbReference>
<evidence type="ECO:0000259" key="1">
    <source>
        <dbReference type="Pfam" id="PF01575"/>
    </source>
</evidence>
<dbReference type="SUPFAM" id="SSF54637">
    <property type="entry name" value="Thioesterase/thiol ester dehydrase-isomerase"/>
    <property type="match status" value="2"/>
</dbReference>
<dbReference type="InterPro" id="IPR029069">
    <property type="entry name" value="HotDog_dom_sf"/>
</dbReference>
<name>A0ABV9EYK1_9SPHN</name>
<dbReference type="Proteomes" id="UP001595957">
    <property type="component" value="Unassembled WGS sequence"/>
</dbReference>
<dbReference type="InterPro" id="IPR054357">
    <property type="entry name" value="MFE-2_N"/>
</dbReference>
<dbReference type="InterPro" id="IPR002539">
    <property type="entry name" value="MaoC-like_dom"/>
</dbReference>
<evidence type="ECO:0000313" key="3">
    <source>
        <dbReference type="EMBL" id="MFC4594722.1"/>
    </source>
</evidence>
<comment type="caution">
    <text evidence="3">The sequence shown here is derived from an EMBL/GenBank/DDBJ whole genome shotgun (WGS) entry which is preliminary data.</text>
</comment>
<dbReference type="Pfam" id="PF22622">
    <property type="entry name" value="MFE-2_hydrat-2_N"/>
    <property type="match status" value="1"/>
</dbReference>
<dbReference type="CDD" id="cd03448">
    <property type="entry name" value="HDE_HSD"/>
    <property type="match status" value="1"/>
</dbReference>
<dbReference type="RefSeq" id="WP_380804735.1">
    <property type="nucleotide sequence ID" value="NZ_JBHSFZ010000024.1"/>
</dbReference>
<dbReference type="Gene3D" id="3.10.129.10">
    <property type="entry name" value="Hotdog Thioesterase"/>
    <property type="match status" value="1"/>
</dbReference>
<dbReference type="PANTHER" id="PTHR13078">
    <property type="entry name" value="PEROXISOMAL MULTIFUNCTIONAL ENZYME TYPE 2-RELATED"/>
    <property type="match status" value="1"/>
</dbReference>
<keyword evidence="4" id="KW-1185">Reference proteome</keyword>
<reference evidence="4" key="1">
    <citation type="journal article" date="2019" name="Int. J. Syst. Evol. Microbiol.">
        <title>The Global Catalogue of Microorganisms (GCM) 10K type strain sequencing project: providing services to taxonomists for standard genome sequencing and annotation.</title>
        <authorList>
            <consortium name="The Broad Institute Genomics Platform"/>
            <consortium name="The Broad Institute Genome Sequencing Center for Infectious Disease"/>
            <person name="Wu L."/>
            <person name="Ma J."/>
        </authorList>
    </citation>
    <scope>NUCLEOTIDE SEQUENCE [LARGE SCALE GENOMIC DNA]</scope>
    <source>
        <strain evidence="4">NBRC 103632</strain>
    </source>
</reference>
<gene>
    <name evidence="3" type="ORF">ACFO3E_11060</name>
</gene>
<organism evidence="3 4">
    <name type="scientific">Sphingobium tyrosinilyticum</name>
    <dbReference type="NCBI Taxonomy" id="2715436"/>
    <lineage>
        <taxon>Bacteria</taxon>
        <taxon>Pseudomonadati</taxon>
        <taxon>Pseudomonadota</taxon>
        <taxon>Alphaproteobacteria</taxon>
        <taxon>Sphingomonadales</taxon>
        <taxon>Sphingomonadaceae</taxon>
        <taxon>Sphingobium</taxon>
    </lineage>
</organism>
<protein>
    <submittedName>
        <fullName evidence="3">MaoC/PaaZ C-terminal domain-containing protein</fullName>
    </submittedName>
</protein>
<dbReference type="EMBL" id="JBHSFZ010000024">
    <property type="protein sequence ID" value="MFC4594722.1"/>
    <property type="molecule type" value="Genomic_DNA"/>
</dbReference>
<feature type="domain" description="Peroxisomal multifunctional enzyme type 2-like N-terminal" evidence="2">
    <location>
        <begin position="17"/>
        <end position="144"/>
    </location>
</feature>
<proteinExistence type="predicted"/>
<evidence type="ECO:0000313" key="4">
    <source>
        <dbReference type="Proteomes" id="UP001595957"/>
    </source>
</evidence>
<feature type="domain" description="MaoC-like" evidence="1">
    <location>
        <begin position="161"/>
        <end position="273"/>
    </location>
</feature>
<sequence length="287" mass="31474">MNLELLQRFKLDDKNHDYRASETILYALGLGYGSDSTDEEQLAFVYEKGLKAVPSMCNTIAHPGFWIDRPELDIDWVKVLHAEQAFEIHSTIPVEGRMRGDYSILSVEDKGADKGAIMKMQKKLYDHYSNDLCATVTQTLFLRGDGGQGGFGDPGAAPAALPDAEPDAVIDIATIPQIALIYRLSGDLNPIHASPSVARKAGFDRPILHGLCTMGLATRAVISQLCGGDPSRLRFMEVRFSKPVFPGETIRVEFYTGGDAVRFRCRSVERDLVVLDRGTARVSAPAA</sequence>
<dbReference type="PANTHER" id="PTHR13078:SF56">
    <property type="entry name" value="PEROXISOMAL MULTIFUNCTIONAL ENZYME TYPE 2"/>
    <property type="match status" value="1"/>
</dbReference>
<accession>A0ABV9EYK1</accession>
<evidence type="ECO:0000259" key="2">
    <source>
        <dbReference type="Pfam" id="PF22622"/>
    </source>
</evidence>